<dbReference type="CDD" id="cd06171">
    <property type="entry name" value="Sigma70_r4"/>
    <property type="match status" value="1"/>
</dbReference>
<keyword evidence="4" id="KW-0804">Transcription</keyword>
<accession>A0A4U6D8S4</accession>
<sequence>MNDVDLWRSFRSGDDHAFSMLYQTYIEVLYKYGHKLTIDSELVEDAIQDMFIELWNSRQRLSDTDSVKFYLFRVLRRKITQNPLVRKTTDCGIEAVEQKFFSGSAESQLIATESEGTRKKMLSRALLQLPPRQQEVVNLRFFNEFNHQQIADIMNISIQSVHNTLQKSMKGLREILSDYAEIILCAVTLLCFGK</sequence>
<evidence type="ECO:0000313" key="7">
    <source>
        <dbReference type="EMBL" id="TKT93005.1"/>
    </source>
</evidence>
<dbReference type="EMBL" id="SZVO01000002">
    <property type="protein sequence ID" value="TKT93005.1"/>
    <property type="molecule type" value="Genomic_DNA"/>
</dbReference>
<organism evidence="7 8">
    <name type="scientific">Dyadobacter frigoris</name>
    <dbReference type="NCBI Taxonomy" id="2576211"/>
    <lineage>
        <taxon>Bacteria</taxon>
        <taxon>Pseudomonadati</taxon>
        <taxon>Bacteroidota</taxon>
        <taxon>Cytophagia</taxon>
        <taxon>Cytophagales</taxon>
        <taxon>Spirosomataceae</taxon>
        <taxon>Dyadobacter</taxon>
    </lineage>
</organism>
<dbReference type="GO" id="GO:0016987">
    <property type="term" value="F:sigma factor activity"/>
    <property type="evidence" value="ECO:0007669"/>
    <property type="project" value="UniProtKB-KW"/>
</dbReference>
<dbReference type="InterPro" id="IPR013324">
    <property type="entry name" value="RNA_pol_sigma_r3/r4-like"/>
</dbReference>
<keyword evidence="8" id="KW-1185">Reference proteome</keyword>
<dbReference type="Pfam" id="PF08281">
    <property type="entry name" value="Sigma70_r4_2"/>
    <property type="match status" value="1"/>
</dbReference>
<dbReference type="Proteomes" id="UP000304900">
    <property type="component" value="Unassembled WGS sequence"/>
</dbReference>
<keyword evidence="2" id="KW-0805">Transcription regulation</keyword>
<dbReference type="Gene3D" id="1.10.1740.10">
    <property type="match status" value="1"/>
</dbReference>
<keyword evidence="3" id="KW-0731">Sigma factor</keyword>
<evidence type="ECO:0000259" key="5">
    <source>
        <dbReference type="Pfam" id="PF04542"/>
    </source>
</evidence>
<dbReference type="NCBIfam" id="TIGR02937">
    <property type="entry name" value="sigma70-ECF"/>
    <property type="match status" value="1"/>
</dbReference>
<evidence type="ECO:0000256" key="4">
    <source>
        <dbReference type="ARBA" id="ARBA00023163"/>
    </source>
</evidence>
<dbReference type="InterPro" id="IPR039425">
    <property type="entry name" value="RNA_pol_sigma-70-like"/>
</dbReference>
<dbReference type="Pfam" id="PF04542">
    <property type="entry name" value="Sigma70_r2"/>
    <property type="match status" value="1"/>
</dbReference>
<dbReference type="AlphaFoldDB" id="A0A4U6D8S4"/>
<dbReference type="SUPFAM" id="SSF88659">
    <property type="entry name" value="Sigma3 and sigma4 domains of RNA polymerase sigma factors"/>
    <property type="match status" value="1"/>
</dbReference>
<dbReference type="PANTHER" id="PTHR43133:SF46">
    <property type="entry name" value="RNA POLYMERASE SIGMA-70 FACTOR ECF SUBFAMILY"/>
    <property type="match status" value="1"/>
</dbReference>
<dbReference type="InterPro" id="IPR007627">
    <property type="entry name" value="RNA_pol_sigma70_r2"/>
</dbReference>
<dbReference type="PANTHER" id="PTHR43133">
    <property type="entry name" value="RNA POLYMERASE ECF-TYPE SIGMA FACTO"/>
    <property type="match status" value="1"/>
</dbReference>
<dbReference type="InterPro" id="IPR013325">
    <property type="entry name" value="RNA_pol_sigma_r2"/>
</dbReference>
<name>A0A4U6D8S4_9BACT</name>
<evidence type="ECO:0000256" key="2">
    <source>
        <dbReference type="ARBA" id="ARBA00023015"/>
    </source>
</evidence>
<evidence type="ECO:0000313" key="8">
    <source>
        <dbReference type="Proteomes" id="UP000304900"/>
    </source>
</evidence>
<protein>
    <submittedName>
        <fullName evidence="7">Sigma-70 family RNA polymerase sigma factor</fullName>
    </submittedName>
</protein>
<feature type="domain" description="RNA polymerase sigma-70 region 2" evidence="5">
    <location>
        <begin position="21"/>
        <end position="80"/>
    </location>
</feature>
<dbReference type="Gene3D" id="1.10.10.10">
    <property type="entry name" value="Winged helix-like DNA-binding domain superfamily/Winged helix DNA-binding domain"/>
    <property type="match status" value="1"/>
</dbReference>
<dbReference type="InterPro" id="IPR014284">
    <property type="entry name" value="RNA_pol_sigma-70_dom"/>
</dbReference>
<evidence type="ECO:0000259" key="6">
    <source>
        <dbReference type="Pfam" id="PF08281"/>
    </source>
</evidence>
<dbReference type="RefSeq" id="WP_137338681.1">
    <property type="nucleotide sequence ID" value="NZ_BSQH01000018.1"/>
</dbReference>
<dbReference type="SUPFAM" id="SSF88946">
    <property type="entry name" value="Sigma2 domain of RNA polymerase sigma factors"/>
    <property type="match status" value="1"/>
</dbReference>
<comment type="similarity">
    <text evidence="1">Belongs to the sigma-70 factor family. ECF subfamily.</text>
</comment>
<feature type="domain" description="RNA polymerase sigma factor 70 region 4 type 2" evidence="6">
    <location>
        <begin position="121"/>
        <end position="170"/>
    </location>
</feature>
<dbReference type="OrthoDB" id="9150024at2"/>
<evidence type="ECO:0000256" key="1">
    <source>
        <dbReference type="ARBA" id="ARBA00010641"/>
    </source>
</evidence>
<gene>
    <name evidence="7" type="ORF">FDK13_03870</name>
</gene>
<dbReference type="InterPro" id="IPR013249">
    <property type="entry name" value="RNA_pol_sigma70_r4_t2"/>
</dbReference>
<dbReference type="InterPro" id="IPR036388">
    <property type="entry name" value="WH-like_DNA-bd_sf"/>
</dbReference>
<dbReference type="GO" id="GO:0003677">
    <property type="term" value="F:DNA binding"/>
    <property type="evidence" value="ECO:0007669"/>
    <property type="project" value="InterPro"/>
</dbReference>
<evidence type="ECO:0000256" key="3">
    <source>
        <dbReference type="ARBA" id="ARBA00023082"/>
    </source>
</evidence>
<dbReference type="GO" id="GO:0006352">
    <property type="term" value="P:DNA-templated transcription initiation"/>
    <property type="evidence" value="ECO:0007669"/>
    <property type="project" value="InterPro"/>
</dbReference>
<comment type="caution">
    <text evidence="7">The sequence shown here is derived from an EMBL/GenBank/DDBJ whole genome shotgun (WGS) entry which is preliminary data.</text>
</comment>
<reference evidence="7 8" key="1">
    <citation type="submission" date="2019-05" db="EMBL/GenBank/DDBJ databases">
        <title>Dyadobacter AR-3-8 sp. nov., isolated from arctic soil.</title>
        <authorList>
            <person name="Chaudhary D.K."/>
        </authorList>
    </citation>
    <scope>NUCLEOTIDE SEQUENCE [LARGE SCALE GENOMIC DNA]</scope>
    <source>
        <strain evidence="7 8">AR-3-8</strain>
    </source>
</reference>
<proteinExistence type="inferred from homology"/>